<dbReference type="InterPro" id="IPR015943">
    <property type="entry name" value="WD40/YVTN_repeat-like_dom_sf"/>
</dbReference>
<evidence type="ECO:0008006" key="3">
    <source>
        <dbReference type="Google" id="ProtNLM"/>
    </source>
</evidence>
<reference evidence="1 2" key="1">
    <citation type="submission" date="2019-02" db="EMBL/GenBank/DDBJ databases">
        <title>Deep-cultivation of Planctomycetes and their phenomic and genomic characterization uncovers novel biology.</title>
        <authorList>
            <person name="Wiegand S."/>
            <person name="Jogler M."/>
            <person name="Boedeker C."/>
            <person name="Pinto D."/>
            <person name="Vollmers J."/>
            <person name="Rivas-Marin E."/>
            <person name="Kohn T."/>
            <person name="Peeters S.H."/>
            <person name="Heuer A."/>
            <person name="Rast P."/>
            <person name="Oberbeckmann S."/>
            <person name="Bunk B."/>
            <person name="Jeske O."/>
            <person name="Meyerdierks A."/>
            <person name="Storesund J.E."/>
            <person name="Kallscheuer N."/>
            <person name="Luecker S."/>
            <person name="Lage O.M."/>
            <person name="Pohl T."/>
            <person name="Merkel B.J."/>
            <person name="Hornburger P."/>
            <person name="Mueller R.-W."/>
            <person name="Bruemmer F."/>
            <person name="Labrenz M."/>
            <person name="Spormann A.M."/>
            <person name="Op den Camp H."/>
            <person name="Overmann J."/>
            <person name="Amann R."/>
            <person name="Jetten M.S.M."/>
            <person name="Mascher T."/>
            <person name="Medema M.H."/>
            <person name="Devos D.P."/>
            <person name="Kaster A.-K."/>
            <person name="Ovreas L."/>
            <person name="Rohde M."/>
            <person name="Galperin M.Y."/>
            <person name="Jogler C."/>
        </authorList>
    </citation>
    <scope>NUCLEOTIDE SEQUENCE [LARGE SCALE GENOMIC DNA]</scope>
    <source>
        <strain evidence="1 2">ElP</strain>
    </source>
</reference>
<dbReference type="Proteomes" id="UP000317835">
    <property type="component" value="Chromosome"/>
</dbReference>
<dbReference type="SUPFAM" id="SSF63829">
    <property type="entry name" value="Calcium-dependent phosphotriesterase"/>
    <property type="match status" value="1"/>
</dbReference>
<dbReference type="KEGG" id="tpla:ElP_41120"/>
<protein>
    <recommendedName>
        <fullName evidence="3">WD40-like Beta Propeller Repeat protein</fullName>
    </recommendedName>
</protein>
<evidence type="ECO:0000313" key="1">
    <source>
        <dbReference type="EMBL" id="QDV36195.1"/>
    </source>
</evidence>
<dbReference type="AlphaFoldDB" id="A0A518H5T3"/>
<proteinExistence type="predicted"/>
<dbReference type="EMBL" id="CP036426">
    <property type="protein sequence ID" value="QDV36195.1"/>
    <property type="molecule type" value="Genomic_DNA"/>
</dbReference>
<gene>
    <name evidence="1" type="ORF">ElP_41120</name>
</gene>
<accession>A0A518H5T3</accession>
<organism evidence="1 2">
    <name type="scientific">Tautonia plasticadhaerens</name>
    <dbReference type="NCBI Taxonomy" id="2527974"/>
    <lineage>
        <taxon>Bacteria</taxon>
        <taxon>Pseudomonadati</taxon>
        <taxon>Planctomycetota</taxon>
        <taxon>Planctomycetia</taxon>
        <taxon>Isosphaerales</taxon>
        <taxon>Isosphaeraceae</taxon>
        <taxon>Tautonia</taxon>
    </lineage>
</organism>
<name>A0A518H5T3_9BACT</name>
<sequence>MQGSTSRAGSAFVGGWFLALLSTLGGLTSLEARHLYAPGEGRSTEGGGPVSADGALSFPPRLPGGKDVVTDTSEAFLRPPASLRSEVEVAETPPTVDLLYYPGQDYPGQPWSGWGDGLATRGKYYSSIGDHLTIGMKGDGSHGTGTARVFEYDPRAKRFRMLVDVARVFDLPEGHYTPGKIHSRLDLGRDGRLYFSTHRGSPRSAIDRYRYRGDWIIRCDPEGGRAEVVAHGPVPGHSIPCGVLDPARMIFYGGTAAGPDVDRQGIRFFAYDVARDRLLYAGPDGPSRAMIFAASTGRVYWVPNTDEGPLMRFDPESGGPPVEVGGRIGVRAATGETPGGRVYTASSGQGAADADLWSFDTETEATARIGTVAVGTQSYVASLDADPTGRYVYYIPGAHGGSERDGSPVVQFDVETGRKRVLAFLDPFYQERYGLRLKGSYGSALSADGERLYVTWNVSRGGRAWDSCALTVIHIPEAERRP</sequence>
<evidence type="ECO:0000313" key="2">
    <source>
        <dbReference type="Proteomes" id="UP000317835"/>
    </source>
</evidence>
<keyword evidence="2" id="KW-1185">Reference proteome</keyword>
<dbReference type="Gene3D" id="2.130.10.10">
    <property type="entry name" value="YVTN repeat-like/Quinoprotein amine dehydrogenase"/>
    <property type="match status" value="1"/>
</dbReference>